<dbReference type="Pfam" id="PF07690">
    <property type="entry name" value="MFS_1"/>
    <property type="match status" value="1"/>
</dbReference>
<dbReference type="GO" id="GO:0016020">
    <property type="term" value="C:membrane"/>
    <property type="evidence" value="ECO:0007669"/>
    <property type="project" value="InterPro"/>
</dbReference>
<dbReference type="PIRSF" id="PIRSF002808">
    <property type="entry name" value="Hexose_phosphate_transp"/>
    <property type="match status" value="1"/>
</dbReference>
<comment type="subcellular location">
    <subcellularLocation>
        <location evidence="1">Endomembrane system</location>
        <topology evidence="1">Multi-pass membrane protein</topology>
    </subcellularLocation>
</comment>
<dbReference type="Proteomes" id="UP001193389">
    <property type="component" value="Chromosome"/>
</dbReference>
<name>A0A5K7SAQ4_9BACT</name>
<gene>
    <name evidence="7" type="ORF">AQPE_2536</name>
</gene>
<proteinExistence type="predicted"/>
<protein>
    <submittedName>
        <fullName evidence="7">Glycerol-3-phosphate transporter</fullName>
    </submittedName>
</protein>
<evidence type="ECO:0000256" key="3">
    <source>
        <dbReference type="ARBA" id="ARBA00022989"/>
    </source>
</evidence>
<evidence type="ECO:0000313" key="8">
    <source>
        <dbReference type="Proteomes" id="UP001193389"/>
    </source>
</evidence>
<sequence>MAKAISPEMKRWRLQIFSVTWLAYFGMYFCRKNFSVVMPVLSRELHTSKDEFAVVITVYSLMYMIGQFLNGYLSDRHGPRLIVGIGLLLSVISNLMMGWMGTVGSFLFLMGLNGFGQSSGWSGLIKNLTPWFKKKERGVVMSYWTTCYVIGGMAATAFATYWLSNQIIMANLSWRRAFLAPSILLLLISLVYILMARNSPTDVNLESFEKSTDTPKGKRKEKTAQLAVLKNGAVWIAAIMYFFVKFTRYAFLFWLPLYLSEALKYSDQQAGYTSIAYEAFGFFGILAAGYASDYLFKSRRFPISSIMLFCLAFVLYLQPHLSPLGIVPTIVSIGLIGFFTYGPDSIMSGAAAMDFGKNHGAALAAGVINGVGSAGQLLSPVAVAYVSGKYGWDALFGLFVIVTLIAAFLLILKWNYGKENQEAEPENTQIQTPELSTVIE</sequence>
<evidence type="ECO:0000313" key="7">
    <source>
        <dbReference type="EMBL" id="BBE18374.1"/>
    </source>
</evidence>
<feature type="domain" description="Major facilitator superfamily (MFS) profile" evidence="6">
    <location>
        <begin position="16"/>
        <end position="421"/>
    </location>
</feature>
<dbReference type="GO" id="GO:0035435">
    <property type="term" value="P:phosphate ion transmembrane transport"/>
    <property type="evidence" value="ECO:0007669"/>
    <property type="project" value="TreeGrafter"/>
</dbReference>
<feature type="transmembrane region" description="Helical" evidence="5">
    <location>
        <begin position="275"/>
        <end position="296"/>
    </location>
</feature>
<feature type="transmembrane region" description="Helical" evidence="5">
    <location>
        <begin position="176"/>
        <end position="195"/>
    </location>
</feature>
<organism evidence="7 8">
    <name type="scientific">Aquipluma nitroreducens</name>
    <dbReference type="NCBI Taxonomy" id="2010828"/>
    <lineage>
        <taxon>Bacteria</taxon>
        <taxon>Pseudomonadati</taxon>
        <taxon>Bacteroidota</taxon>
        <taxon>Bacteroidia</taxon>
        <taxon>Marinilabiliales</taxon>
        <taxon>Prolixibacteraceae</taxon>
        <taxon>Aquipluma</taxon>
    </lineage>
</organism>
<accession>A0A5K7SAQ4</accession>
<keyword evidence="2 5" id="KW-0812">Transmembrane</keyword>
<evidence type="ECO:0000256" key="5">
    <source>
        <dbReference type="SAM" id="Phobius"/>
    </source>
</evidence>
<keyword evidence="8" id="KW-1185">Reference proteome</keyword>
<dbReference type="Gene3D" id="1.20.1250.20">
    <property type="entry name" value="MFS general substrate transporter like domains"/>
    <property type="match status" value="2"/>
</dbReference>
<dbReference type="PANTHER" id="PTHR43826:SF3">
    <property type="entry name" value="GLUCOSE-6-PHOSPHATE EXCHANGER SLC37A4"/>
    <property type="match status" value="1"/>
</dbReference>
<feature type="transmembrane region" description="Helical" evidence="5">
    <location>
        <begin position="301"/>
        <end position="318"/>
    </location>
</feature>
<dbReference type="PROSITE" id="PS50850">
    <property type="entry name" value="MFS"/>
    <property type="match status" value="1"/>
</dbReference>
<reference evidence="7" key="1">
    <citation type="journal article" date="2020" name="Int. J. Syst. Evol. Microbiol.">
        <title>Aquipluma nitroreducens gen. nov. sp. nov., a novel facultatively anaerobic bacterium isolated from a freshwater lake.</title>
        <authorList>
            <person name="Watanabe M."/>
            <person name="Kojima H."/>
            <person name="Fukui M."/>
        </authorList>
    </citation>
    <scope>NUCLEOTIDE SEQUENCE</scope>
    <source>
        <strain evidence="7">MeG22</strain>
    </source>
</reference>
<dbReference type="InterPro" id="IPR000849">
    <property type="entry name" value="Sugar_P_transporter"/>
</dbReference>
<dbReference type="InterPro" id="IPR020846">
    <property type="entry name" value="MFS_dom"/>
</dbReference>
<evidence type="ECO:0000256" key="4">
    <source>
        <dbReference type="ARBA" id="ARBA00023136"/>
    </source>
</evidence>
<dbReference type="PANTHER" id="PTHR43826">
    <property type="entry name" value="GLUCOSE-6-PHOSPHATE EXCHANGER SLC37A4"/>
    <property type="match status" value="1"/>
</dbReference>
<evidence type="ECO:0000259" key="6">
    <source>
        <dbReference type="PROSITE" id="PS50850"/>
    </source>
</evidence>
<dbReference type="EMBL" id="AP018694">
    <property type="protein sequence ID" value="BBE18374.1"/>
    <property type="molecule type" value="Genomic_DNA"/>
</dbReference>
<feature type="transmembrane region" description="Helical" evidence="5">
    <location>
        <begin position="51"/>
        <end position="69"/>
    </location>
</feature>
<feature type="transmembrane region" description="Helical" evidence="5">
    <location>
        <begin position="324"/>
        <end position="341"/>
    </location>
</feature>
<evidence type="ECO:0000256" key="1">
    <source>
        <dbReference type="ARBA" id="ARBA00004127"/>
    </source>
</evidence>
<feature type="transmembrane region" description="Helical" evidence="5">
    <location>
        <begin position="394"/>
        <end position="412"/>
    </location>
</feature>
<dbReference type="AlphaFoldDB" id="A0A5K7SAQ4"/>
<dbReference type="SUPFAM" id="SSF103473">
    <property type="entry name" value="MFS general substrate transporter"/>
    <property type="match status" value="1"/>
</dbReference>
<keyword evidence="3 5" id="KW-1133">Transmembrane helix</keyword>
<feature type="transmembrane region" description="Helical" evidence="5">
    <location>
        <begin position="232"/>
        <end position="255"/>
    </location>
</feature>
<dbReference type="InterPro" id="IPR036259">
    <property type="entry name" value="MFS_trans_sf"/>
</dbReference>
<dbReference type="InterPro" id="IPR051337">
    <property type="entry name" value="OPA_Antiporter"/>
</dbReference>
<dbReference type="RefSeq" id="WP_318351286.1">
    <property type="nucleotide sequence ID" value="NZ_AP018694.1"/>
</dbReference>
<feature type="transmembrane region" description="Helical" evidence="5">
    <location>
        <begin position="143"/>
        <end position="164"/>
    </location>
</feature>
<evidence type="ECO:0000256" key="2">
    <source>
        <dbReference type="ARBA" id="ARBA00022692"/>
    </source>
</evidence>
<dbReference type="KEGG" id="anf:AQPE_2536"/>
<dbReference type="GO" id="GO:0012505">
    <property type="term" value="C:endomembrane system"/>
    <property type="evidence" value="ECO:0007669"/>
    <property type="project" value="UniProtKB-SubCell"/>
</dbReference>
<feature type="transmembrane region" description="Helical" evidence="5">
    <location>
        <begin position="362"/>
        <end position="388"/>
    </location>
</feature>
<dbReference type="InterPro" id="IPR011701">
    <property type="entry name" value="MFS"/>
</dbReference>
<feature type="transmembrane region" description="Helical" evidence="5">
    <location>
        <begin position="81"/>
        <end position="109"/>
    </location>
</feature>
<feature type="transmembrane region" description="Helical" evidence="5">
    <location>
        <begin position="12"/>
        <end position="30"/>
    </location>
</feature>
<keyword evidence="4 5" id="KW-0472">Membrane</keyword>
<dbReference type="GO" id="GO:0061513">
    <property type="term" value="F:glucose 6-phosphate:phosphate antiporter activity"/>
    <property type="evidence" value="ECO:0007669"/>
    <property type="project" value="TreeGrafter"/>
</dbReference>